<protein>
    <submittedName>
        <fullName evidence="2">Beta-lactamase family protein</fullName>
    </submittedName>
</protein>
<organism evidence="2 3">
    <name type="scientific">Sulfidibacter corallicola</name>
    <dbReference type="NCBI Taxonomy" id="2818388"/>
    <lineage>
        <taxon>Bacteria</taxon>
        <taxon>Pseudomonadati</taxon>
        <taxon>Acidobacteriota</taxon>
        <taxon>Holophagae</taxon>
        <taxon>Acanthopleuribacterales</taxon>
        <taxon>Acanthopleuribacteraceae</taxon>
        <taxon>Sulfidibacter</taxon>
    </lineage>
</organism>
<reference evidence="2" key="1">
    <citation type="submission" date="2021-03" db="EMBL/GenBank/DDBJ databases">
        <title>Acanthopleuribacteraceae sp. M133.</title>
        <authorList>
            <person name="Wang G."/>
        </authorList>
    </citation>
    <scope>NUCLEOTIDE SEQUENCE</scope>
    <source>
        <strain evidence="2">M133</strain>
    </source>
</reference>
<accession>A0A8A4TN51</accession>
<dbReference type="PANTHER" id="PTHR43283:SF3">
    <property type="entry name" value="BETA-LACTAMASE FAMILY PROTEIN (AFU_ORTHOLOGUE AFUA_5G07500)"/>
    <property type="match status" value="1"/>
</dbReference>
<dbReference type="InterPro" id="IPR050789">
    <property type="entry name" value="Diverse_Enzym_Activities"/>
</dbReference>
<feature type="domain" description="Beta-lactamase-related" evidence="1">
    <location>
        <begin position="2"/>
        <end position="371"/>
    </location>
</feature>
<keyword evidence="3" id="KW-1185">Reference proteome</keyword>
<evidence type="ECO:0000313" key="3">
    <source>
        <dbReference type="Proteomes" id="UP000663929"/>
    </source>
</evidence>
<sequence>MSGAVLAIIRNGKLAFQTTVGVRDQVSQAPMTSDTIFRIASDGKLIVSFAVHLLREDGAIHFDDPVSYYIPSLANREILVATESVSAEEFVTVPATEEITIRHLLNHCSGIDYGFNNTPIMTDIYQAAGVQDGLAPTEGSIGEMVNDSLSQVPLLFEPGERFNYGLSTDVLGYLVEVVSGQSLQGFLQDRIFDPLEMHDTFFHVPTEKLDRVATIYQPVEGGLQALPDEPFEIFPHLFMSNGLGTNGPQTYFSAGAGLCTTPDDFSRFMAMLLKKGKLLKKSGQCKVKVAKKKTVKRFLNRKKNDVVDLDAGTIAAFNWEGYQFMNGFAIKTNKNASNTPSPKGTISWIGAYNTHYFLDPKNKLGGFIMTGLFPYLQTGYPQNLEELTYAALLDEDEYYGDDDDDDDDD</sequence>
<dbReference type="Pfam" id="PF00144">
    <property type="entry name" value="Beta-lactamase"/>
    <property type="match status" value="1"/>
</dbReference>
<dbReference type="InterPro" id="IPR012338">
    <property type="entry name" value="Beta-lactam/transpept-like"/>
</dbReference>
<dbReference type="AlphaFoldDB" id="A0A8A4TN51"/>
<dbReference type="SUPFAM" id="SSF56601">
    <property type="entry name" value="beta-lactamase/transpeptidase-like"/>
    <property type="match status" value="1"/>
</dbReference>
<evidence type="ECO:0000313" key="2">
    <source>
        <dbReference type="EMBL" id="QTD48015.1"/>
    </source>
</evidence>
<dbReference type="InterPro" id="IPR001466">
    <property type="entry name" value="Beta-lactam-related"/>
</dbReference>
<dbReference type="EMBL" id="CP071793">
    <property type="protein sequence ID" value="QTD48015.1"/>
    <property type="molecule type" value="Genomic_DNA"/>
</dbReference>
<evidence type="ECO:0000259" key="1">
    <source>
        <dbReference type="Pfam" id="PF00144"/>
    </source>
</evidence>
<dbReference type="Gene3D" id="3.40.710.10">
    <property type="entry name" value="DD-peptidase/beta-lactamase superfamily"/>
    <property type="match status" value="1"/>
</dbReference>
<name>A0A8A4TN51_SULCO</name>
<gene>
    <name evidence="2" type="ORF">J3U87_20725</name>
</gene>
<proteinExistence type="predicted"/>
<dbReference type="Proteomes" id="UP000663929">
    <property type="component" value="Chromosome"/>
</dbReference>
<dbReference type="KEGG" id="scor:J3U87_20725"/>
<dbReference type="PANTHER" id="PTHR43283">
    <property type="entry name" value="BETA-LACTAMASE-RELATED"/>
    <property type="match status" value="1"/>
</dbReference>